<dbReference type="STRING" id="747676.F4R8N9"/>
<dbReference type="GO" id="GO:0006400">
    <property type="term" value="P:tRNA modification"/>
    <property type="evidence" value="ECO:0007669"/>
    <property type="project" value="InterPro"/>
</dbReference>
<proteinExistence type="predicted"/>
<dbReference type="InParanoid" id="F4R8N9"/>
<dbReference type="CDD" id="cd11717">
    <property type="entry name" value="THUMP_THUMPD1_like"/>
    <property type="match status" value="1"/>
</dbReference>
<reference evidence="2" key="1">
    <citation type="journal article" date="2011" name="Proc. Natl. Acad. Sci. U.S.A.">
        <title>Obligate biotrophy features unraveled by the genomic analysis of rust fungi.</title>
        <authorList>
            <person name="Duplessis S."/>
            <person name="Cuomo C.A."/>
            <person name="Lin Y.-C."/>
            <person name="Aerts A."/>
            <person name="Tisserant E."/>
            <person name="Veneault-Fourrey C."/>
            <person name="Joly D.L."/>
            <person name="Hacquard S."/>
            <person name="Amselem J."/>
            <person name="Cantarel B.L."/>
            <person name="Chiu R."/>
            <person name="Coutinho P.M."/>
            <person name="Feau N."/>
            <person name="Field M."/>
            <person name="Frey P."/>
            <person name="Gelhaye E."/>
            <person name="Goldberg J."/>
            <person name="Grabherr M.G."/>
            <person name="Kodira C.D."/>
            <person name="Kohler A."/>
            <person name="Kuees U."/>
            <person name="Lindquist E.A."/>
            <person name="Lucas S.M."/>
            <person name="Mago R."/>
            <person name="Mauceli E."/>
            <person name="Morin E."/>
            <person name="Murat C."/>
            <person name="Pangilinan J.L."/>
            <person name="Park R."/>
            <person name="Pearson M."/>
            <person name="Quesneville H."/>
            <person name="Rouhier N."/>
            <person name="Sakthikumar S."/>
            <person name="Salamov A.A."/>
            <person name="Schmutz J."/>
            <person name="Selles B."/>
            <person name="Shapiro H."/>
            <person name="Tanguay P."/>
            <person name="Tuskan G.A."/>
            <person name="Henrissat B."/>
            <person name="Van de Peer Y."/>
            <person name="Rouze P."/>
            <person name="Ellis J.G."/>
            <person name="Dodds P.N."/>
            <person name="Schein J.E."/>
            <person name="Zhong S."/>
            <person name="Hamelin R.C."/>
            <person name="Grigoriev I.V."/>
            <person name="Szabo L.J."/>
            <person name="Martin F."/>
        </authorList>
    </citation>
    <scope>NUCLEOTIDE SEQUENCE [LARGE SCALE GENOMIC DNA]</scope>
    <source>
        <strain evidence="2">98AG31 / pathotype 3-4-7</strain>
    </source>
</reference>
<dbReference type="OrthoDB" id="367221at2759"/>
<dbReference type="AlphaFoldDB" id="F4R8N9"/>
<dbReference type="FunCoup" id="F4R8N9">
    <property type="interactions" value="569"/>
</dbReference>
<evidence type="ECO:0000313" key="1">
    <source>
        <dbReference type="EMBL" id="EGG11082.1"/>
    </source>
</evidence>
<dbReference type="InterPro" id="IPR040183">
    <property type="entry name" value="THUMPD1-like"/>
</dbReference>
<gene>
    <name evidence="1" type="ORF">MELLADRAFT_92497</name>
</gene>
<dbReference type="HOGENOM" id="CLU_039352_2_3_1"/>
<organism evidence="2">
    <name type="scientific">Melampsora larici-populina (strain 98AG31 / pathotype 3-4-7)</name>
    <name type="common">Poplar leaf rust fungus</name>
    <dbReference type="NCBI Taxonomy" id="747676"/>
    <lineage>
        <taxon>Eukaryota</taxon>
        <taxon>Fungi</taxon>
        <taxon>Dikarya</taxon>
        <taxon>Basidiomycota</taxon>
        <taxon>Pucciniomycotina</taxon>
        <taxon>Pucciniomycetes</taxon>
        <taxon>Pucciniales</taxon>
        <taxon>Melampsoraceae</taxon>
        <taxon>Melampsora</taxon>
    </lineage>
</organism>
<dbReference type="VEuPathDB" id="FungiDB:MELLADRAFT_92497"/>
<dbReference type="KEGG" id="mlr:MELLADRAFT_92497"/>
<dbReference type="SUPFAM" id="SSF143437">
    <property type="entry name" value="THUMP domain-like"/>
    <property type="match status" value="1"/>
</dbReference>
<keyword evidence="2" id="KW-1185">Reference proteome</keyword>
<sequence>MDHLDENEEEEEEDIESMIKKELEDIKASKPTHSLVQRFVYKKTDCECLGFIRFPKGRNPIQFINHMVKKVHEGQPGSGLRYIQRVTPVTATCPSTSLTAFKSLVTQVLKPYFGLDRTTSSTSFGLQYRIEPIIRCHDQPLNRTEVIKSIGEIVEDFNSEKYIGIKPLEDQVDSRIPLKHKVNLNNAKVVILVSVYKYVVGISVVSDYDQECKRFNLQAIAEAREKTQLDTSAKLKPIEVMPTDSSISICS</sequence>
<protein>
    <submittedName>
        <fullName evidence="1">Uncharacterized protein</fullName>
    </submittedName>
</protein>
<name>F4R8N9_MELLP</name>
<dbReference type="Gene3D" id="3.30.2300.10">
    <property type="entry name" value="THUMP superfamily"/>
    <property type="match status" value="1"/>
</dbReference>
<dbReference type="EMBL" id="GL883093">
    <property type="protein sequence ID" value="EGG11082.1"/>
    <property type="molecule type" value="Genomic_DNA"/>
</dbReference>
<dbReference type="PANTHER" id="PTHR13452">
    <property type="entry name" value="THUMP DOMAIN CONTAINING PROTEIN 1-RELATED"/>
    <property type="match status" value="1"/>
</dbReference>
<dbReference type="Proteomes" id="UP000001072">
    <property type="component" value="Unassembled WGS sequence"/>
</dbReference>
<dbReference type="eggNOG" id="KOG3943">
    <property type="taxonomic scope" value="Eukaryota"/>
</dbReference>
<dbReference type="GO" id="GO:0003723">
    <property type="term" value="F:RNA binding"/>
    <property type="evidence" value="ECO:0007669"/>
    <property type="project" value="InterPro"/>
</dbReference>
<dbReference type="PANTHER" id="PTHR13452:SF10">
    <property type="entry name" value="THUMP DOMAIN-CONTAINING PROTEIN 1"/>
    <property type="match status" value="1"/>
</dbReference>
<accession>F4R8N9</accession>
<dbReference type="GeneID" id="18936267"/>
<dbReference type="RefSeq" id="XP_007405684.1">
    <property type="nucleotide sequence ID" value="XM_007405622.1"/>
</dbReference>
<evidence type="ECO:0000313" key="2">
    <source>
        <dbReference type="Proteomes" id="UP000001072"/>
    </source>
</evidence>